<comment type="caution">
    <text evidence="1">The sequence shown here is derived from an EMBL/GenBank/DDBJ whole genome shotgun (WGS) entry which is preliminary data.</text>
</comment>
<accession>A0A919USI0</accession>
<dbReference type="EMBL" id="BOOA01000089">
    <property type="protein sequence ID" value="GIH28668.1"/>
    <property type="molecule type" value="Genomic_DNA"/>
</dbReference>
<evidence type="ECO:0000313" key="2">
    <source>
        <dbReference type="Proteomes" id="UP000640052"/>
    </source>
</evidence>
<organism evidence="1 2">
    <name type="scientific">Acrocarpospora phusangensis</name>
    <dbReference type="NCBI Taxonomy" id="1070424"/>
    <lineage>
        <taxon>Bacteria</taxon>
        <taxon>Bacillati</taxon>
        <taxon>Actinomycetota</taxon>
        <taxon>Actinomycetes</taxon>
        <taxon>Streptosporangiales</taxon>
        <taxon>Streptosporangiaceae</taxon>
        <taxon>Acrocarpospora</taxon>
    </lineage>
</organism>
<proteinExistence type="predicted"/>
<keyword evidence="2" id="KW-1185">Reference proteome</keyword>
<sequence length="190" mass="21688">MPRDKGWGHASASDLDFFADLLITGTVLGLDHTSTLAEVEDTLGHDRRFADLVCDFGLVEFGWWRKRSEDDWAVLYFGAQTHRLPGFTEDEPVEDALVRHYGPFRQWLDLDEVLHAGLCTPRPLDPSDVRLSRRLRNQIHTIQPCLAFVTSPALIEEMRSWVGLKRSLLRPLPRSESVALRLSGRDQQIL</sequence>
<protein>
    <submittedName>
        <fullName evidence="1">Uncharacterized protein</fullName>
    </submittedName>
</protein>
<dbReference type="Proteomes" id="UP000640052">
    <property type="component" value="Unassembled WGS sequence"/>
</dbReference>
<evidence type="ECO:0000313" key="1">
    <source>
        <dbReference type="EMBL" id="GIH28668.1"/>
    </source>
</evidence>
<dbReference type="AlphaFoldDB" id="A0A919USI0"/>
<name>A0A919USI0_9ACTN</name>
<gene>
    <name evidence="1" type="ORF">Aph01nite_69780</name>
</gene>
<reference evidence="1" key="1">
    <citation type="submission" date="2021-01" db="EMBL/GenBank/DDBJ databases">
        <title>Whole genome shotgun sequence of Acrocarpospora phusangensis NBRC 108782.</title>
        <authorList>
            <person name="Komaki H."/>
            <person name="Tamura T."/>
        </authorList>
    </citation>
    <scope>NUCLEOTIDE SEQUENCE</scope>
    <source>
        <strain evidence="1">NBRC 108782</strain>
    </source>
</reference>
<dbReference type="RefSeq" id="WP_204045287.1">
    <property type="nucleotide sequence ID" value="NZ_BOOA01000089.1"/>
</dbReference>